<evidence type="ECO:0000256" key="1">
    <source>
        <dbReference type="SAM" id="MobiDB-lite"/>
    </source>
</evidence>
<evidence type="ECO:0000313" key="3">
    <source>
        <dbReference type="Proteomes" id="UP001066276"/>
    </source>
</evidence>
<comment type="caution">
    <text evidence="2">The sequence shown here is derived from an EMBL/GenBank/DDBJ whole genome shotgun (WGS) entry which is preliminary data.</text>
</comment>
<dbReference type="EMBL" id="JANPWB010000008">
    <property type="protein sequence ID" value="KAJ1160021.1"/>
    <property type="molecule type" value="Genomic_DNA"/>
</dbReference>
<keyword evidence="3" id="KW-1185">Reference proteome</keyword>
<dbReference type="AlphaFoldDB" id="A0AAV7S5H9"/>
<sequence>MGRARKSGRKNPLTGSGCVDMTQVLLSNTAMTSAERCGHVEKSNKQKEGYASISLTIVKNDRNPDRGNISQNANKEKKKGSS</sequence>
<feature type="region of interest" description="Disordered" evidence="1">
    <location>
        <begin position="55"/>
        <end position="82"/>
    </location>
</feature>
<reference evidence="2" key="1">
    <citation type="journal article" date="2022" name="bioRxiv">
        <title>Sequencing and chromosome-scale assembly of the giantPleurodeles waltlgenome.</title>
        <authorList>
            <person name="Brown T."/>
            <person name="Elewa A."/>
            <person name="Iarovenko S."/>
            <person name="Subramanian E."/>
            <person name="Araus A.J."/>
            <person name="Petzold A."/>
            <person name="Susuki M."/>
            <person name="Suzuki K.-i.T."/>
            <person name="Hayashi T."/>
            <person name="Toyoda A."/>
            <person name="Oliveira C."/>
            <person name="Osipova E."/>
            <person name="Leigh N.D."/>
            <person name="Simon A."/>
            <person name="Yun M.H."/>
        </authorList>
    </citation>
    <scope>NUCLEOTIDE SEQUENCE</scope>
    <source>
        <strain evidence="2">20211129_DDA</strain>
        <tissue evidence="2">Liver</tissue>
    </source>
</reference>
<accession>A0AAV7S5H9</accession>
<protein>
    <submittedName>
        <fullName evidence="2">Uncharacterized protein</fullName>
    </submittedName>
</protein>
<dbReference type="Proteomes" id="UP001066276">
    <property type="component" value="Chromosome 4_2"/>
</dbReference>
<organism evidence="2 3">
    <name type="scientific">Pleurodeles waltl</name>
    <name type="common">Iberian ribbed newt</name>
    <dbReference type="NCBI Taxonomy" id="8319"/>
    <lineage>
        <taxon>Eukaryota</taxon>
        <taxon>Metazoa</taxon>
        <taxon>Chordata</taxon>
        <taxon>Craniata</taxon>
        <taxon>Vertebrata</taxon>
        <taxon>Euteleostomi</taxon>
        <taxon>Amphibia</taxon>
        <taxon>Batrachia</taxon>
        <taxon>Caudata</taxon>
        <taxon>Salamandroidea</taxon>
        <taxon>Salamandridae</taxon>
        <taxon>Pleurodelinae</taxon>
        <taxon>Pleurodeles</taxon>
    </lineage>
</organism>
<proteinExistence type="predicted"/>
<evidence type="ECO:0000313" key="2">
    <source>
        <dbReference type="EMBL" id="KAJ1160021.1"/>
    </source>
</evidence>
<name>A0AAV7S5H9_PLEWA</name>
<gene>
    <name evidence="2" type="ORF">NDU88_000523</name>
</gene>